<reference evidence="3" key="1">
    <citation type="submission" date="2007-06" db="EMBL/GenBank/DDBJ databases">
        <title>Full length cDNA sequences from Sitka Spruce (Picea sitchensis).</title>
        <authorList>
            <person name="Ralph S.G."/>
            <person name="Chun H.E."/>
            <person name="Liao N."/>
            <person name="Ali J."/>
            <person name="Reid K."/>
            <person name="Kolosova N."/>
            <person name="Cooper N."/>
            <person name="Cullis C."/>
            <person name="Jancsik S."/>
            <person name="Moore R."/>
            <person name="Mayo M."/>
            <person name="Wagner S."/>
            <person name="Holt R.A."/>
            <person name="Jones S.J.M."/>
            <person name="Marra M.A."/>
            <person name="Ritland C.E."/>
            <person name="Ritland K."/>
            <person name="Bohlmann J."/>
        </authorList>
    </citation>
    <scope>NUCLEOTIDE SEQUENCE</scope>
    <source>
        <tissue evidence="3">Green portion of the leader tissue</tissue>
    </source>
</reference>
<protein>
    <recommendedName>
        <fullName evidence="4">Erythronate-4-phosphate dehydrogenase family protein</fullName>
    </recommendedName>
</protein>
<keyword evidence="1" id="KW-0812">Transmembrane</keyword>
<dbReference type="PANTHER" id="PTHR37244:SF1">
    <property type="entry name" value="NADP-SPECIFIC GLUTAMATE DEHYDROGENASE"/>
    <property type="match status" value="1"/>
</dbReference>
<dbReference type="OMA" id="DMYTGED"/>
<evidence type="ECO:0008006" key="4">
    <source>
        <dbReference type="Google" id="ProtNLM"/>
    </source>
</evidence>
<dbReference type="EMBL" id="EF084944">
    <property type="protein sequence ID" value="ABK24253.1"/>
    <property type="molecule type" value="mRNA"/>
</dbReference>
<evidence type="ECO:0000256" key="1">
    <source>
        <dbReference type="SAM" id="Phobius"/>
    </source>
</evidence>
<dbReference type="PANTHER" id="PTHR37244">
    <property type="entry name" value="NADP-SPECIFIC GLUTAMATE DEHYDROGENASE"/>
    <property type="match status" value="1"/>
</dbReference>
<feature type="transmembrane region" description="Helical" evidence="1">
    <location>
        <begin position="289"/>
        <end position="312"/>
    </location>
</feature>
<organism evidence="2">
    <name type="scientific">Picea sitchensis</name>
    <name type="common">Sitka spruce</name>
    <name type="synonym">Pinus sitchensis</name>
    <dbReference type="NCBI Taxonomy" id="3332"/>
    <lineage>
        <taxon>Eukaryota</taxon>
        <taxon>Viridiplantae</taxon>
        <taxon>Streptophyta</taxon>
        <taxon>Embryophyta</taxon>
        <taxon>Tracheophyta</taxon>
        <taxon>Spermatophyta</taxon>
        <taxon>Pinopsida</taxon>
        <taxon>Pinidae</taxon>
        <taxon>Conifers I</taxon>
        <taxon>Pinales</taxon>
        <taxon>Pinaceae</taxon>
        <taxon>Picea</taxon>
    </lineage>
</organism>
<accession>A9NUE2</accession>
<evidence type="ECO:0000313" key="2">
    <source>
        <dbReference type="EMBL" id="ABK24253.1"/>
    </source>
</evidence>
<evidence type="ECO:0000313" key="3">
    <source>
        <dbReference type="EMBL" id="ABR16183.1"/>
    </source>
</evidence>
<keyword evidence="1" id="KW-0472">Membrane</keyword>
<sequence>MDWYEEMNKGAHSQGQPTVPRAGALLKKKPGAPPSGARGWFEVRLFYVRVSSCPLEGAPQSLTLRHHHRTVGVALEINGTRIPPAESVSLTLRRDRVDKESAEATYVSTDSVRTTGTLDFEVCYDEETLLLCGALERLEQGSDHQGVKELWGMDCCSAIGPGVCPFGKLGKQQQDFSSGPPTLEVYVAGCCGGSPIILTKTVQLVSRRKPHRRGTLDVIPEDEDETEKAQIKTIVLSGHHSHSHQISEDRDYEELDGKVESSLGSFYPEGGYIEGEDGELTWFNAGVRVGVGIGLGMCLGIGIGVGLLMRTYQATTRTFRRRLF</sequence>
<dbReference type="AlphaFoldDB" id="A9NUE2"/>
<proteinExistence type="evidence at transcript level"/>
<reference evidence="2" key="2">
    <citation type="journal article" date="2008" name="BMC Genomics">
        <title>A conifer genomics resource of 200,000 spruce (Picea spp.) ESTs and 6,464 high-quality, sequence-finished full-length cDNAs for Sitka spruce (Picea sitchensis).</title>
        <authorList>
            <person name="Ralph S.G."/>
            <person name="Chun H.J."/>
            <person name="Kolosova N."/>
            <person name="Cooper D."/>
            <person name="Oddy C."/>
            <person name="Ritland C.E."/>
            <person name="Kirkpatrick R."/>
            <person name="Moore R."/>
            <person name="Barber S."/>
            <person name="Holt R.A."/>
            <person name="Jones S.J."/>
            <person name="Marra M.A."/>
            <person name="Douglas C.J."/>
            <person name="Ritland K."/>
            <person name="Bohlmann J."/>
        </authorList>
    </citation>
    <scope>NUCLEOTIDE SEQUENCE</scope>
    <source>
        <tissue evidence="2">Bark</tissue>
    </source>
</reference>
<name>A9NUE2_PICSI</name>
<dbReference type="EMBL" id="EF676270">
    <property type="protein sequence ID" value="ABR16183.1"/>
    <property type="molecule type" value="mRNA"/>
</dbReference>
<keyword evidence="1" id="KW-1133">Transmembrane helix</keyword>